<sequence>MRKLVILTQIPSWLSEQLNKSVTTHRNNILQEGIFLPHEVETQSHWQFIPFSNAKSLLGSEFPTAFYFMGNCPIQFNLEAFAILAGTIQHQGCLYLICPNWEKLETIPDQDALRWNENNTIFCPTFYQHFKDLVHQFGFSIDKRLDTFSITSGQNQANFCKKVETDLTEEQQNIFKNLPLANEDIHLINAPRGRGKSTLAGKLATKIAQQNSVVITARSRKALTNFWKLSDNTQMPFFAPDALLQQIEEKNISPNQWLFVDEAASLPLPFLQQFCNYFDKVVLTTTTHNYEGTGRGFSLKLPKQINRQIKHWQLSQPLRWQANDTLEAFVNALLLLDEELSYTENNARSQKHDYTAEEMNLSEKKAFYALLSQAHYKTTPTDLRRLLDGTNQQFFRVLHQDDTLLGGIWAIDEGGLDPELIQAIWRGSRRPQGNLVAQYLCFQANLPEACELRSMRISRIAVDPNYQNQGVGKQLISEFILQIRQQKQPLVDFVSVSFGMTENLLHFWKQAGFILVQITPNKEASSGYPSAMMLYPITEQGKTFCEKAKTKFEHDQAVIFNQENANFSFQAEDRQNLFGFANYYRTLTACYASLKRLYFSDTSQFAELAEILSSPWNAKYSKSQIEQWRKIVQQKIFYANV</sequence>
<dbReference type="SUPFAM" id="SSF52540">
    <property type="entry name" value="P-loop containing nucleoside triphosphate hydrolases"/>
    <property type="match status" value="1"/>
</dbReference>
<dbReference type="Gene3D" id="3.40.50.300">
    <property type="entry name" value="P-loop containing nucleotide triphosphate hydrolases"/>
    <property type="match status" value="1"/>
</dbReference>
<comment type="similarity">
    <text evidence="9">Belongs to the TmcA family.</text>
</comment>
<dbReference type="Gene3D" id="1.20.120.890">
    <property type="entry name" value="tRNA(Met) cytidine acetyltransferase, tail domain"/>
    <property type="match status" value="1"/>
</dbReference>
<dbReference type="Proteomes" id="UP000253945">
    <property type="component" value="Unassembled WGS sequence"/>
</dbReference>
<keyword evidence="4 9" id="KW-0819">tRNA processing</keyword>
<dbReference type="PANTHER" id="PTHR10925">
    <property type="entry name" value="N-ACETYLTRANSFERASE 10"/>
    <property type="match status" value="1"/>
</dbReference>
<comment type="subcellular location">
    <subcellularLocation>
        <location evidence="9">Cytoplasm</location>
    </subcellularLocation>
</comment>
<evidence type="ECO:0000256" key="2">
    <source>
        <dbReference type="ARBA" id="ARBA00022555"/>
    </source>
</evidence>
<keyword evidence="6 9" id="KW-0067">ATP-binding</keyword>
<comment type="catalytic activity">
    <reaction evidence="9">
        <text>cytidine(34) in elongator tRNA(Met) + acetyl-CoA + ATP + H2O = N(4)-acetylcytidine(34) in elongator tRNA(Met) + ADP + phosphate + CoA + H(+)</text>
        <dbReference type="Rhea" id="RHEA:43788"/>
        <dbReference type="Rhea" id="RHEA-COMP:10693"/>
        <dbReference type="Rhea" id="RHEA-COMP:10694"/>
        <dbReference type="ChEBI" id="CHEBI:15377"/>
        <dbReference type="ChEBI" id="CHEBI:15378"/>
        <dbReference type="ChEBI" id="CHEBI:30616"/>
        <dbReference type="ChEBI" id="CHEBI:43474"/>
        <dbReference type="ChEBI" id="CHEBI:57287"/>
        <dbReference type="ChEBI" id="CHEBI:57288"/>
        <dbReference type="ChEBI" id="CHEBI:74900"/>
        <dbReference type="ChEBI" id="CHEBI:82748"/>
        <dbReference type="ChEBI" id="CHEBI:456216"/>
        <dbReference type="EC" id="2.3.1.193"/>
    </reaction>
</comment>
<comment type="function">
    <text evidence="9">Catalyzes the formation of N(4)-acetylcytidine (ac(4)C) at the wobble position of tRNA(Met), by using acetyl-CoA as an acetyl donor and ATP (or GTP).</text>
</comment>
<dbReference type="GO" id="GO:0005524">
    <property type="term" value="F:ATP binding"/>
    <property type="evidence" value="ECO:0007669"/>
    <property type="project" value="UniProtKB-UniRule"/>
</dbReference>
<dbReference type="GO" id="GO:1904812">
    <property type="term" value="P:rRNA acetylation involved in maturation of SSU-rRNA"/>
    <property type="evidence" value="ECO:0007669"/>
    <property type="project" value="TreeGrafter"/>
</dbReference>
<dbReference type="InterPro" id="IPR016181">
    <property type="entry name" value="Acyl_CoA_acyltransferase"/>
</dbReference>
<dbReference type="InterPro" id="IPR000182">
    <property type="entry name" value="GNAT_dom"/>
</dbReference>
<dbReference type="Pfam" id="PF05127">
    <property type="entry name" value="NAT10_TcmA_helicase"/>
    <property type="match status" value="1"/>
</dbReference>
<dbReference type="Gene3D" id="3.40.50.11040">
    <property type="match status" value="1"/>
</dbReference>
<dbReference type="InterPro" id="IPR013562">
    <property type="entry name" value="TmcA/NAT10_N"/>
</dbReference>
<dbReference type="GO" id="GO:0051392">
    <property type="term" value="F:tRNA cytidine N4-acetyltransferase activity"/>
    <property type="evidence" value="ECO:0007669"/>
    <property type="project" value="UniProtKB-UniRule"/>
</dbReference>
<dbReference type="STRING" id="736.B0184_07220"/>
<evidence type="ECO:0000256" key="8">
    <source>
        <dbReference type="ARBA" id="ARBA00023315"/>
    </source>
</evidence>
<comment type="caution">
    <text evidence="11">The sequence shown here is derived from an EMBL/GenBank/DDBJ whole genome shotgun (WGS) entry which is preliminary data.</text>
</comment>
<keyword evidence="7 9" id="KW-0694">RNA-binding</keyword>
<dbReference type="GO" id="GO:0005737">
    <property type="term" value="C:cytoplasm"/>
    <property type="evidence" value="ECO:0007669"/>
    <property type="project" value="UniProtKB-SubCell"/>
</dbReference>
<evidence type="ECO:0000313" key="12">
    <source>
        <dbReference type="Proteomes" id="UP000253945"/>
    </source>
</evidence>
<dbReference type="RefSeq" id="WP_111353144.1">
    <property type="nucleotide sequence ID" value="NZ_QEQF01000001.1"/>
</dbReference>
<dbReference type="InterPro" id="IPR024914">
    <property type="entry name" value="tRNA_acetyltr_TmcA"/>
</dbReference>
<feature type="binding site" evidence="9">
    <location>
        <position position="171"/>
    </location>
    <ligand>
        <name>ATP</name>
        <dbReference type="ChEBI" id="CHEBI:30616"/>
    </ligand>
</feature>
<evidence type="ECO:0000256" key="5">
    <source>
        <dbReference type="ARBA" id="ARBA00022741"/>
    </source>
</evidence>
<dbReference type="Gene3D" id="3.40.630.30">
    <property type="match status" value="1"/>
</dbReference>
<dbReference type="PANTHER" id="PTHR10925:SF5">
    <property type="entry name" value="RNA CYTIDINE ACETYLTRANSFERASE"/>
    <property type="match status" value="1"/>
</dbReference>
<dbReference type="GO" id="GO:0000049">
    <property type="term" value="F:tRNA binding"/>
    <property type="evidence" value="ECO:0007669"/>
    <property type="project" value="UniProtKB-UniRule"/>
</dbReference>
<dbReference type="InterPro" id="IPR007807">
    <property type="entry name" value="TcmA/NAT10_helicase"/>
</dbReference>
<evidence type="ECO:0000259" key="10">
    <source>
        <dbReference type="PROSITE" id="PS51186"/>
    </source>
</evidence>
<evidence type="ECO:0000256" key="4">
    <source>
        <dbReference type="ARBA" id="ARBA00022694"/>
    </source>
</evidence>
<comment type="caution">
    <text evidence="9">Lacks conserved residue(s) required for the propagation of feature annotation.</text>
</comment>
<feature type="binding site" evidence="9">
    <location>
        <position position="319"/>
    </location>
    <ligand>
        <name>ATP</name>
        <dbReference type="ChEBI" id="CHEBI:30616"/>
    </ligand>
</feature>
<keyword evidence="3 9" id="KW-0808">Transferase</keyword>
<dbReference type="Pfam" id="PF13718">
    <property type="entry name" value="GNAT_acetyltr_2"/>
    <property type="match status" value="1"/>
</dbReference>
<keyword evidence="1 9" id="KW-0963">Cytoplasm</keyword>
<dbReference type="Pfam" id="PF08351">
    <property type="entry name" value="TmcA_N"/>
    <property type="match status" value="1"/>
</dbReference>
<dbReference type="EMBL" id="QEQF01000001">
    <property type="protein sequence ID" value="RDF11709.1"/>
    <property type="molecule type" value="Genomic_DNA"/>
</dbReference>
<evidence type="ECO:0000256" key="1">
    <source>
        <dbReference type="ARBA" id="ARBA00022490"/>
    </source>
</evidence>
<dbReference type="EC" id="2.3.1.193" evidence="9"/>
<dbReference type="InterPro" id="IPR032672">
    <property type="entry name" value="TmcA/NAT10/Kre33"/>
</dbReference>
<evidence type="ECO:0000313" key="11">
    <source>
        <dbReference type="EMBL" id="RDF11709.1"/>
    </source>
</evidence>
<dbReference type="SUPFAM" id="SSF55729">
    <property type="entry name" value="Acyl-CoA N-acyltransferases (Nat)"/>
    <property type="match status" value="1"/>
</dbReference>
<dbReference type="InterPro" id="IPR027417">
    <property type="entry name" value="P-loop_NTPase"/>
</dbReference>
<name>A0A369ZQ47_9PAST</name>
<dbReference type="GO" id="GO:1990883">
    <property type="term" value="F:18S rRNA cytidine N-acetyltransferase activity"/>
    <property type="evidence" value="ECO:0007669"/>
    <property type="project" value="TreeGrafter"/>
</dbReference>
<keyword evidence="12" id="KW-1185">Reference proteome</keyword>
<reference evidence="11 12" key="1">
    <citation type="submission" date="2018-05" db="EMBL/GenBank/DDBJ databases">
        <title>Draft Genome Sequences for a Diverse set of 7 Haemophilus Species.</title>
        <authorList>
            <person name="Nichols M."/>
            <person name="Topaz N."/>
            <person name="Wang X."/>
            <person name="Wang X."/>
            <person name="Boxrud D."/>
        </authorList>
    </citation>
    <scope>NUCLEOTIDE SEQUENCE [LARGE SCALE GENOMIC DNA]</scope>
    <source>
        <strain evidence="11 12">C2014016342</strain>
    </source>
</reference>
<dbReference type="GO" id="GO:0051391">
    <property type="term" value="P:tRNA acetylation"/>
    <property type="evidence" value="ECO:0007669"/>
    <property type="project" value="UniProtKB-UniRule"/>
</dbReference>
<keyword evidence="5 9" id="KW-0547">Nucleotide-binding</keyword>
<dbReference type="PROSITE" id="PS51186">
    <property type="entry name" value="GNAT"/>
    <property type="match status" value="1"/>
</dbReference>
<dbReference type="AlphaFoldDB" id="A0A369ZQ47"/>
<organism evidence="11 12">
    <name type="scientific">Haemophilus paraphrohaemolyticus</name>
    <dbReference type="NCBI Taxonomy" id="736"/>
    <lineage>
        <taxon>Bacteria</taxon>
        <taxon>Pseudomonadati</taxon>
        <taxon>Pseudomonadota</taxon>
        <taxon>Gammaproteobacteria</taxon>
        <taxon>Pasteurellales</taxon>
        <taxon>Pasteurellaceae</taxon>
        <taxon>Haemophilus</taxon>
    </lineage>
</organism>
<evidence type="ECO:0000256" key="6">
    <source>
        <dbReference type="ARBA" id="ARBA00022840"/>
    </source>
</evidence>
<proteinExistence type="inferred from homology"/>
<evidence type="ECO:0000256" key="7">
    <source>
        <dbReference type="ARBA" id="ARBA00022884"/>
    </source>
</evidence>
<feature type="domain" description="N-acetyltransferase" evidence="10">
    <location>
        <begin position="354"/>
        <end position="535"/>
    </location>
</feature>
<dbReference type="CDD" id="cd04301">
    <property type="entry name" value="NAT_SF"/>
    <property type="match status" value="1"/>
</dbReference>
<feature type="binding site" evidence="9">
    <location>
        <begin position="460"/>
        <end position="462"/>
    </location>
    <ligand>
        <name>acetyl-CoA</name>
        <dbReference type="ChEBI" id="CHEBI:57288"/>
    </ligand>
</feature>
<protein>
    <recommendedName>
        <fullName evidence="9">tRNA(Met) cytidine acetyltransferase TmcA</fullName>
        <ecNumber evidence="9">2.3.1.193</ecNumber>
    </recommendedName>
</protein>
<keyword evidence="2 9" id="KW-0820">tRNA-binding</keyword>
<evidence type="ECO:0000256" key="9">
    <source>
        <dbReference type="HAMAP-Rule" id="MF_01886"/>
    </source>
</evidence>
<gene>
    <name evidence="9" type="primary">tmcA</name>
    <name evidence="11" type="ORF">DPV92_00600</name>
</gene>
<dbReference type="GO" id="GO:0002101">
    <property type="term" value="P:tRNA wobble cytosine modification"/>
    <property type="evidence" value="ECO:0007669"/>
    <property type="project" value="UniProtKB-UniRule"/>
</dbReference>
<keyword evidence="8 9" id="KW-0012">Acyltransferase</keyword>
<accession>A0A369ZQ47</accession>
<evidence type="ECO:0000256" key="3">
    <source>
        <dbReference type="ARBA" id="ARBA00022679"/>
    </source>
</evidence>
<dbReference type="HAMAP" id="MF_01886">
    <property type="entry name" value="tRNA_acetyltr_TmcA"/>
    <property type="match status" value="1"/>
</dbReference>
<dbReference type="InterPro" id="IPR038321">
    <property type="entry name" value="TmcA_C_sf"/>
</dbReference>